<dbReference type="Proteomes" id="UP000199392">
    <property type="component" value="Unassembled WGS sequence"/>
</dbReference>
<evidence type="ECO:0000256" key="2">
    <source>
        <dbReference type="ARBA" id="ARBA00023125"/>
    </source>
</evidence>
<evidence type="ECO:0000313" key="5">
    <source>
        <dbReference type="EMBL" id="SFT06996.1"/>
    </source>
</evidence>
<dbReference type="PROSITE" id="PS50949">
    <property type="entry name" value="HTH_GNTR"/>
    <property type="match status" value="1"/>
</dbReference>
<dbReference type="STRING" id="311180.SAMN04488050_109162"/>
<dbReference type="SMART" id="SM00345">
    <property type="entry name" value="HTH_GNTR"/>
    <property type="match status" value="1"/>
</dbReference>
<gene>
    <name evidence="5" type="ORF">SAMN04488050_109162</name>
</gene>
<reference evidence="6" key="1">
    <citation type="submission" date="2016-10" db="EMBL/GenBank/DDBJ databases">
        <authorList>
            <person name="Varghese N."/>
            <person name="Submissions S."/>
        </authorList>
    </citation>
    <scope>NUCLEOTIDE SEQUENCE [LARGE SCALE GENOMIC DNA]</scope>
    <source>
        <strain evidence="6">DSM 26894</strain>
    </source>
</reference>
<keyword evidence="1" id="KW-0805">Transcription regulation</keyword>
<dbReference type="PANTHER" id="PTHR43537">
    <property type="entry name" value="TRANSCRIPTIONAL REGULATOR, GNTR FAMILY"/>
    <property type="match status" value="1"/>
</dbReference>
<organism evidence="5 6">
    <name type="scientific">Alloyangia pacifica</name>
    <dbReference type="NCBI Taxonomy" id="311180"/>
    <lineage>
        <taxon>Bacteria</taxon>
        <taxon>Pseudomonadati</taxon>
        <taxon>Pseudomonadota</taxon>
        <taxon>Alphaproteobacteria</taxon>
        <taxon>Rhodobacterales</taxon>
        <taxon>Roseobacteraceae</taxon>
        <taxon>Alloyangia</taxon>
    </lineage>
</organism>
<dbReference type="InterPro" id="IPR036390">
    <property type="entry name" value="WH_DNA-bd_sf"/>
</dbReference>
<dbReference type="InterPro" id="IPR036388">
    <property type="entry name" value="WH-like_DNA-bd_sf"/>
</dbReference>
<evidence type="ECO:0000256" key="1">
    <source>
        <dbReference type="ARBA" id="ARBA00023015"/>
    </source>
</evidence>
<name>A0A1I6V049_9RHOB</name>
<evidence type="ECO:0000313" key="6">
    <source>
        <dbReference type="Proteomes" id="UP000199392"/>
    </source>
</evidence>
<dbReference type="CDD" id="cd07377">
    <property type="entry name" value="WHTH_GntR"/>
    <property type="match status" value="1"/>
</dbReference>
<dbReference type="AlphaFoldDB" id="A0A1I6V049"/>
<dbReference type="InterPro" id="IPR000524">
    <property type="entry name" value="Tscrpt_reg_HTH_GntR"/>
</dbReference>
<dbReference type="RefSeq" id="WP_092429456.1">
    <property type="nucleotide sequence ID" value="NZ_FNCL01000014.1"/>
</dbReference>
<dbReference type="EMBL" id="FOZW01000009">
    <property type="protein sequence ID" value="SFT06996.1"/>
    <property type="molecule type" value="Genomic_DNA"/>
</dbReference>
<evidence type="ECO:0000259" key="4">
    <source>
        <dbReference type="PROSITE" id="PS50949"/>
    </source>
</evidence>
<dbReference type="OrthoDB" id="7620579at2"/>
<dbReference type="GO" id="GO:0003677">
    <property type="term" value="F:DNA binding"/>
    <property type="evidence" value="ECO:0007669"/>
    <property type="project" value="UniProtKB-KW"/>
</dbReference>
<keyword evidence="6" id="KW-1185">Reference proteome</keyword>
<feature type="domain" description="HTH gntR-type" evidence="4">
    <location>
        <begin position="16"/>
        <end position="83"/>
    </location>
</feature>
<dbReference type="SUPFAM" id="SSF48008">
    <property type="entry name" value="GntR ligand-binding domain-like"/>
    <property type="match status" value="1"/>
</dbReference>
<protein>
    <submittedName>
        <fullName evidence="5">Transcriptional regulator, GntR family</fullName>
    </submittedName>
</protein>
<dbReference type="Pfam" id="PF00392">
    <property type="entry name" value="GntR"/>
    <property type="match status" value="1"/>
</dbReference>
<keyword evidence="3" id="KW-0804">Transcription</keyword>
<sequence>MGDSKAQNLQIPRRSATLRSMVEDNLRKAIASGTFKPGQRMIERDLCERIGVGRTSIREALRQLEAEGLVVSYPHKGPVVASFSAEEVRQLYVIRAELEGFCGREFARHGSREDIAKLIRAVDAFDRAAQGDDQEALIETKTHFYDVLAQGAGNIYVTQFLTSLHNRITLLRVSSMRQPGRLPESVREIRLISEAIAAGEPERAEAACKQHIENAARVAIAQALTGQSNDAEE</sequence>
<dbReference type="SUPFAM" id="SSF46785">
    <property type="entry name" value="Winged helix' DNA-binding domain"/>
    <property type="match status" value="1"/>
</dbReference>
<dbReference type="Gene3D" id="1.20.120.530">
    <property type="entry name" value="GntR ligand-binding domain-like"/>
    <property type="match status" value="1"/>
</dbReference>
<keyword evidence="2" id="KW-0238">DNA-binding</keyword>
<proteinExistence type="predicted"/>
<dbReference type="PANTHER" id="PTHR43537:SF24">
    <property type="entry name" value="GLUCONATE OPERON TRANSCRIPTIONAL REPRESSOR"/>
    <property type="match status" value="1"/>
</dbReference>
<dbReference type="Gene3D" id="1.10.10.10">
    <property type="entry name" value="Winged helix-like DNA-binding domain superfamily/Winged helix DNA-binding domain"/>
    <property type="match status" value="1"/>
</dbReference>
<dbReference type="InterPro" id="IPR011711">
    <property type="entry name" value="GntR_C"/>
</dbReference>
<dbReference type="InterPro" id="IPR008920">
    <property type="entry name" value="TF_FadR/GntR_C"/>
</dbReference>
<dbReference type="GO" id="GO:0003700">
    <property type="term" value="F:DNA-binding transcription factor activity"/>
    <property type="evidence" value="ECO:0007669"/>
    <property type="project" value="InterPro"/>
</dbReference>
<evidence type="ECO:0000256" key="3">
    <source>
        <dbReference type="ARBA" id="ARBA00023163"/>
    </source>
</evidence>
<accession>A0A1I6V049</accession>
<dbReference type="Pfam" id="PF07729">
    <property type="entry name" value="FCD"/>
    <property type="match status" value="1"/>
</dbReference>
<dbReference type="SMART" id="SM00895">
    <property type="entry name" value="FCD"/>
    <property type="match status" value="1"/>
</dbReference>
<dbReference type="PRINTS" id="PR00035">
    <property type="entry name" value="HTHGNTR"/>
</dbReference>